<dbReference type="PANTHER" id="PTHR39184:SF1">
    <property type="entry name" value="PBSX PHAGE TERMINASE LARGE SUBUNIT"/>
    <property type="match status" value="1"/>
</dbReference>
<dbReference type="InterPro" id="IPR035413">
    <property type="entry name" value="Terminase_L_C"/>
</dbReference>
<reference evidence="2 3" key="1">
    <citation type="submission" date="2016-01" db="EMBL/GenBank/DDBJ databases">
        <title>Draft Genome Sequences of Seven Thermophilic Sporeformers Isolated from Foods.</title>
        <authorList>
            <person name="Berendsen E.M."/>
            <person name="Wells-Bennik M.H."/>
            <person name="Krawcyk A.O."/>
            <person name="De Jong A."/>
            <person name="Holsappel S."/>
            <person name="Eijlander R.T."/>
            <person name="Kuipers O.P."/>
        </authorList>
    </citation>
    <scope>NUCLEOTIDE SEQUENCE [LARGE SCALE GENOMIC DNA]</scope>
    <source>
        <strain evidence="2 3">B4109</strain>
    </source>
</reference>
<dbReference type="Proteomes" id="UP000075424">
    <property type="component" value="Unassembled WGS sequence"/>
</dbReference>
<proteinExistence type="predicted"/>
<evidence type="ECO:0000259" key="1">
    <source>
        <dbReference type="Pfam" id="PF17288"/>
    </source>
</evidence>
<organism evidence="2 3">
    <name type="scientific">Geobacillus stearothermophilus</name>
    <name type="common">Bacillus stearothermophilus</name>
    <dbReference type="NCBI Taxonomy" id="1422"/>
    <lineage>
        <taxon>Bacteria</taxon>
        <taxon>Bacillati</taxon>
        <taxon>Bacillota</taxon>
        <taxon>Bacilli</taxon>
        <taxon>Bacillales</taxon>
        <taxon>Anoxybacillaceae</taxon>
        <taxon>Geobacillus</taxon>
    </lineage>
</organism>
<protein>
    <recommendedName>
        <fullName evidence="1">Phage terminase large subunit C-terminal domain-containing protein</fullName>
    </recommendedName>
</protein>
<accession>A0A150MUM0</accession>
<dbReference type="PATRIC" id="fig|1422.18.peg.2549"/>
<gene>
    <name evidence="2" type="ORF">B4109_3061</name>
</gene>
<evidence type="ECO:0000313" key="2">
    <source>
        <dbReference type="EMBL" id="KYD28160.1"/>
    </source>
</evidence>
<feature type="domain" description="Phage terminase large subunit C-terminal" evidence="1">
    <location>
        <begin position="18"/>
        <end position="154"/>
    </location>
</feature>
<dbReference type="InterPro" id="IPR052380">
    <property type="entry name" value="Viral_DNA_packaging_terminase"/>
</dbReference>
<comment type="caution">
    <text evidence="2">The sequence shown here is derived from an EMBL/GenBank/DDBJ whole genome shotgun (WGS) entry which is preliminary data.</text>
</comment>
<evidence type="ECO:0000313" key="3">
    <source>
        <dbReference type="Proteomes" id="UP000075424"/>
    </source>
</evidence>
<dbReference type="EMBL" id="LQYV01000031">
    <property type="protein sequence ID" value="KYD28160.1"/>
    <property type="molecule type" value="Genomic_DNA"/>
</dbReference>
<dbReference type="AlphaFoldDB" id="A0A150MUM0"/>
<name>A0A150MUM0_GEOSE</name>
<dbReference type="Pfam" id="PF17288">
    <property type="entry name" value="Terminase_3C"/>
    <property type="match status" value="1"/>
</dbReference>
<dbReference type="PANTHER" id="PTHR39184">
    <property type="match status" value="1"/>
</dbReference>
<dbReference type="Gene3D" id="3.30.420.280">
    <property type="match status" value="1"/>
</dbReference>
<sequence length="169" mass="19815">MVYSLCKYAERQGRKDVHDPTAFVALAVDQNEKKIYIFDELYQKGLSNQKIYERLAEKGYEKSTIIADSAEPKSIDELKRLGLRRIRGCSKGRDSVMHGIQFIQNYKIIIHPKCIHFIEEINNYVYAKDREGNTLNKPIDEFNHLMDAMRYAMEVFMEKRKARAVPSLY</sequence>